<gene>
    <name evidence="1" type="ORF">HF857_01530</name>
</gene>
<protein>
    <submittedName>
        <fullName evidence="1">Uncharacterized protein</fullName>
    </submittedName>
</protein>
<reference evidence="1 2" key="1">
    <citation type="submission" date="2020-04" db="EMBL/GenBank/DDBJ databases">
        <authorList>
            <person name="Hitch T.C.A."/>
            <person name="Wylensek D."/>
            <person name="Clavel T."/>
        </authorList>
    </citation>
    <scope>NUCLEOTIDE SEQUENCE [LARGE SCALE GENOMIC DNA]</scope>
    <source>
        <strain evidence="1 2">WCA-380-WT-3C</strain>
    </source>
</reference>
<comment type="caution">
    <text evidence="1">The sequence shown here is derived from an EMBL/GenBank/DDBJ whole genome shotgun (WGS) entry which is preliminary data.</text>
</comment>
<dbReference type="AlphaFoldDB" id="A0A7X9NKA4"/>
<dbReference type="RefSeq" id="WP_168930131.1">
    <property type="nucleotide sequence ID" value="NZ_JABAFV010000001.1"/>
</dbReference>
<sequence>MNGLMTISTISNYRVLLEEVFEEFVQEYQLDHGGAWIEFDIENNAFCIFEAPKQLKVRFMFELYDFILDYPEEEFKKLSEQERKEELADALRGHFLHAVSELDIDDYFDEKWSPEFGRENYLRPSQYIKQLQEDKAYLIQIYHEIVGQ</sequence>
<evidence type="ECO:0000313" key="1">
    <source>
        <dbReference type="EMBL" id="NME48950.1"/>
    </source>
</evidence>
<proteinExistence type="predicted"/>
<name>A0A7X9NKA4_9ENTE</name>
<dbReference type="Proteomes" id="UP000588071">
    <property type="component" value="Unassembled WGS sequence"/>
</dbReference>
<evidence type="ECO:0000313" key="2">
    <source>
        <dbReference type="Proteomes" id="UP000588071"/>
    </source>
</evidence>
<organism evidence="1 2">
    <name type="scientific">Enterococcus cecorum</name>
    <dbReference type="NCBI Taxonomy" id="44008"/>
    <lineage>
        <taxon>Bacteria</taxon>
        <taxon>Bacillati</taxon>
        <taxon>Bacillota</taxon>
        <taxon>Bacilli</taxon>
        <taxon>Lactobacillales</taxon>
        <taxon>Enterococcaceae</taxon>
        <taxon>Enterococcus</taxon>
    </lineage>
</organism>
<dbReference type="EMBL" id="JABAFV010000001">
    <property type="protein sequence ID" value="NME48950.1"/>
    <property type="molecule type" value="Genomic_DNA"/>
</dbReference>
<accession>A0A7X9NKA4</accession>